<evidence type="ECO:0000256" key="3">
    <source>
        <dbReference type="ARBA" id="ARBA00022572"/>
    </source>
</evidence>
<evidence type="ECO:0000256" key="4">
    <source>
        <dbReference type="ARBA" id="ARBA00022670"/>
    </source>
</evidence>
<evidence type="ECO:0000256" key="6">
    <source>
        <dbReference type="ARBA" id="ARBA00022825"/>
    </source>
</evidence>
<dbReference type="InterPro" id="IPR043504">
    <property type="entry name" value="Peptidase_S1_PA_chymotrypsin"/>
</dbReference>
<comment type="caution">
    <text evidence="9">Lacks conserved residue(s) required for the propagation of feature annotation.</text>
</comment>
<dbReference type="GO" id="GO:0006508">
    <property type="term" value="P:proteolysis"/>
    <property type="evidence" value="ECO:0007669"/>
    <property type="project" value="UniProtKB-KW"/>
</dbReference>
<evidence type="ECO:0000256" key="5">
    <source>
        <dbReference type="ARBA" id="ARBA00022801"/>
    </source>
</evidence>
<evidence type="ECO:0000313" key="13">
    <source>
        <dbReference type="EMBL" id="CBY34909.1"/>
    </source>
</evidence>
<dbReference type="PANTHER" id="PTHR24264">
    <property type="entry name" value="TRYPSIN-RELATED"/>
    <property type="match status" value="1"/>
</dbReference>
<dbReference type="FunFam" id="2.40.10.10:FF:000068">
    <property type="entry name" value="transmembrane protease serine 2"/>
    <property type="match status" value="1"/>
</dbReference>
<dbReference type="GO" id="GO:0004252">
    <property type="term" value="F:serine-type endopeptidase activity"/>
    <property type="evidence" value="ECO:0007669"/>
    <property type="project" value="InterPro"/>
</dbReference>
<proteinExistence type="inferred from homology"/>
<dbReference type="EMBL" id="FN654558">
    <property type="protein sequence ID" value="CBY34909.1"/>
    <property type="molecule type" value="Genomic_DNA"/>
</dbReference>
<dbReference type="AlphaFoldDB" id="E4YHD5"/>
<keyword evidence="3 9" id="KW-0420">Kringle</keyword>
<dbReference type="PANTHER" id="PTHR24264:SF65">
    <property type="entry name" value="SRCR DOMAIN-CONTAINING PROTEIN"/>
    <property type="match status" value="1"/>
</dbReference>
<keyword evidence="5" id="KW-0378">Hydrolase</keyword>
<comment type="subcellular location">
    <subcellularLocation>
        <location evidence="1">Secreted</location>
    </subcellularLocation>
</comment>
<feature type="domain" description="Kringle" evidence="11">
    <location>
        <begin position="51"/>
        <end position="107"/>
    </location>
</feature>
<keyword evidence="2" id="KW-0964">Secreted</keyword>
<dbReference type="InterPro" id="IPR018056">
    <property type="entry name" value="Kringle_CS"/>
</dbReference>
<dbReference type="Gene3D" id="2.40.10.10">
    <property type="entry name" value="Trypsin-like serine proteases"/>
    <property type="match status" value="1"/>
</dbReference>
<dbReference type="Pfam" id="PF00089">
    <property type="entry name" value="Trypsin"/>
    <property type="match status" value="1"/>
</dbReference>
<dbReference type="InterPro" id="IPR050127">
    <property type="entry name" value="Serine_Proteases_S1"/>
</dbReference>
<dbReference type="Proteomes" id="UP000011014">
    <property type="component" value="Unassembled WGS sequence"/>
</dbReference>
<keyword evidence="7" id="KW-1015">Disulfide bond</keyword>
<dbReference type="PRINTS" id="PR00722">
    <property type="entry name" value="CHYMOTRYPSIN"/>
</dbReference>
<evidence type="ECO:0000256" key="7">
    <source>
        <dbReference type="ARBA" id="ARBA00023157"/>
    </source>
</evidence>
<dbReference type="SMART" id="SM00130">
    <property type="entry name" value="KR"/>
    <property type="match status" value="1"/>
</dbReference>
<dbReference type="FunFam" id="2.40.10.10:FF:000002">
    <property type="entry name" value="Transmembrane protease serine"/>
    <property type="match status" value="1"/>
</dbReference>
<dbReference type="PROSITE" id="PS50240">
    <property type="entry name" value="TRYPSIN_DOM"/>
    <property type="match status" value="1"/>
</dbReference>
<dbReference type="PROSITE" id="PS00021">
    <property type="entry name" value="KRINGLE_1"/>
    <property type="match status" value="1"/>
</dbReference>
<dbReference type="PROSITE" id="PS50070">
    <property type="entry name" value="KRINGLE_2"/>
    <property type="match status" value="1"/>
</dbReference>
<feature type="domain" description="Peptidase S1" evidence="12">
    <location>
        <begin position="175"/>
        <end position="412"/>
    </location>
</feature>
<keyword evidence="6" id="KW-0720">Serine protease</keyword>
<protein>
    <recommendedName>
        <fullName evidence="14">Peptidase S1 domain-containing protein</fullName>
    </recommendedName>
</protein>
<dbReference type="InterPro" id="IPR001254">
    <property type="entry name" value="Trypsin_dom"/>
</dbReference>
<dbReference type="InterPro" id="IPR001314">
    <property type="entry name" value="Peptidase_S1A"/>
</dbReference>
<sequence length="412" mass="47014">MKNLLFLFLELILARECLERSDPLGLNYRGSQDRTGAGLRFPIRRCGAWKPKSGMKHNFCRNPDRSSQGPWCWVDRITDPRDEFKSQRASFTFIENGRICMSTFEMCPIEQSRKRRTIDYELDDLYDAEHDYNTDDLSDDFIEDHYEQLEEQRMNRTKNRNTHPESSHFIGSMRVLNGETGALPFFVAIRTSTNIHFCGGALYNEDTVITAAHCFGDRGTRASRFRVTMGHEKRKWREARRERFFQEFRVREVILHKGYNTRDFKNDIAIMRLRSPAKFTDYVRPICVLPPGYNLPPSTNAIVGGWGKNEGDEFSQVFKFATAHVFSSAECNRFAGADYTRNDGTQFCIGYEQGGIDTCQGDSGGPAIVKIDGSWTLIGVVSFGDGCGKSNKPGVFTNIAHRSISGFLQNNL</sequence>
<evidence type="ECO:0000256" key="1">
    <source>
        <dbReference type="ARBA" id="ARBA00004613"/>
    </source>
</evidence>
<dbReference type="InterPro" id="IPR000001">
    <property type="entry name" value="Kringle"/>
</dbReference>
<gene>
    <name evidence="13" type="ORF">GSOID_T00024947001</name>
</gene>
<dbReference type="Gene3D" id="2.40.20.10">
    <property type="entry name" value="Plasminogen Kringle 4"/>
    <property type="match status" value="1"/>
</dbReference>
<dbReference type="PROSITE" id="PS00134">
    <property type="entry name" value="TRYPSIN_HIS"/>
    <property type="match status" value="1"/>
</dbReference>
<dbReference type="GO" id="GO:0005615">
    <property type="term" value="C:extracellular space"/>
    <property type="evidence" value="ECO:0007669"/>
    <property type="project" value="TreeGrafter"/>
</dbReference>
<dbReference type="SUPFAM" id="SSF57440">
    <property type="entry name" value="Kringle-like"/>
    <property type="match status" value="1"/>
</dbReference>
<dbReference type="InterPro" id="IPR009003">
    <property type="entry name" value="Peptidase_S1_PA"/>
</dbReference>
<evidence type="ECO:0000256" key="9">
    <source>
        <dbReference type="PROSITE-ProRule" id="PRU00121"/>
    </source>
</evidence>
<keyword evidence="10" id="KW-0732">Signal</keyword>
<evidence type="ECO:0000256" key="8">
    <source>
        <dbReference type="ARBA" id="ARBA00024195"/>
    </source>
</evidence>
<organism evidence="13">
    <name type="scientific">Oikopleura dioica</name>
    <name type="common">Tunicate</name>
    <dbReference type="NCBI Taxonomy" id="34765"/>
    <lineage>
        <taxon>Eukaryota</taxon>
        <taxon>Metazoa</taxon>
        <taxon>Chordata</taxon>
        <taxon>Tunicata</taxon>
        <taxon>Appendicularia</taxon>
        <taxon>Copelata</taxon>
        <taxon>Oikopleuridae</taxon>
        <taxon>Oikopleura</taxon>
    </lineage>
</organism>
<evidence type="ECO:0008006" key="14">
    <source>
        <dbReference type="Google" id="ProtNLM"/>
    </source>
</evidence>
<name>E4YHD5_OIKDI</name>
<evidence type="ECO:0000259" key="12">
    <source>
        <dbReference type="PROSITE" id="PS50240"/>
    </source>
</evidence>
<dbReference type="InterPro" id="IPR013806">
    <property type="entry name" value="Kringle-like"/>
</dbReference>
<feature type="signal peptide" evidence="10">
    <location>
        <begin position="1"/>
        <end position="19"/>
    </location>
</feature>
<dbReference type="InterPro" id="IPR038178">
    <property type="entry name" value="Kringle_sf"/>
</dbReference>
<dbReference type="CDD" id="cd00190">
    <property type="entry name" value="Tryp_SPc"/>
    <property type="match status" value="1"/>
</dbReference>
<dbReference type="SMART" id="SM00020">
    <property type="entry name" value="Tryp_SPc"/>
    <property type="match status" value="1"/>
</dbReference>
<evidence type="ECO:0000259" key="11">
    <source>
        <dbReference type="PROSITE" id="PS50070"/>
    </source>
</evidence>
<reference evidence="13" key="1">
    <citation type="journal article" date="2010" name="Science">
        <title>Plasticity of animal genome architecture unmasked by rapid evolution of a pelagic tunicate.</title>
        <authorList>
            <person name="Denoeud F."/>
            <person name="Henriet S."/>
            <person name="Mungpakdee S."/>
            <person name="Aury J.M."/>
            <person name="Da Silva C."/>
            <person name="Brinkmann H."/>
            <person name="Mikhaleva J."/>
            <person name="Olsen L.C."/>
            <person name="Jubin C."/>
            <person name="Canestro C."/>
            <person name="Bouquet J.M."/>
            <person name="Danks G."/>
            <person name="Poulain J."/>
            <person name="Campsteijn C."/>
            <person name="Adamski M."/>
            <person name="Cross I."/>
            <person name="Yadetie F."/>
            <person name="Muffato M."/>
            <person name="Louis A."/>
            <person name="Butcher S."/>
            <person name="Tsagkogeorga G."/>
            <person name="Konrad A."/>
            <person name="Singh S."/>
            <person name="Jensen M.F."/>
            <person name="Cong E.H."/>
            <person name="Eikeseth-Otteraa H."/>
            <person name="Noel B."/>
            <person name="Anthouard V."/>
            <person name="Porcel B.M."/>
            <person name="Kachouri-Lafond R."/>
            <person name="Nishino A."/>
            <person name="Ugolini M."/>
            <person name="Chourrout P."/>
            <person name="Nishida H."/>
            <person name="Aasland R."/>
            <person name="Huzurbazar S."/>
            <person name="Westhof E."/>
            <person name="Delsuc F."/>
            <person name="Lehrach H."/>
            <person name="Reinhardt R."/>
            <person name="Weissenbach J."/>
            <person name="Roy S.W."/>
            <person name="Artiguenave F."/>
            <person name="Postlethwait J.H."/>
            <person name="Manak J.R."/>
            <person name="Thompson E.M."/>
            <person name="Jaillon O."/>
            <person name="Du Pasquier L."/>
            <person name="Boudinot P."/>
            <person name="Liberles D.A."/>
            <person name="Volff J.N."/>
            <person name="Philippe H."/>
            <person name="Lenhard B."/>
            <person name="Roest Crollius H."/>
            <person name="Wincker P."/>
            <person name="Chourrout D."/>
        </authorList>
    </citation>
    <scope>NUCLEOTIDE SEQUENCE [LARGE SCALE GENOMIC DNA]</scope>
</reference>
<evidence type="ECO:0000256" key="10">
    <source>
        <dbReference type="SAM" id="SignalP"/>
    </source>
</evidence>
<comment type="similarity">
    <text evidence="8">Belongs to the peptidase S1 family. CLIP subfamily.</text>
</comment>
<dbReference type="SUPFAM" id="SSF50494">
    <property type="entry name" value="Trypsin-like serine proteases"/>
    <property type="match status" value="1"/>
</dbReference>
<feature type="chain" id="PRO_5003193906" description="Peptidase S1 domain-containing protein" evidence="10">
    <location>
        <begin position="20"/>
        <end position="412"/>
    </location>
</feature>
<dbReference type="InterPro" id="IPR018114">
    <property type="entry name" value="TRYPSIN_HIS"/>
</dbReference>
<evidence type="ECO:0000256" key="2">
    <source>
        <dbReference type="ARBA" id="ARBA00022525"/>
    </source>
</evidence>
<keyword evidence="4" id="KW-0645">Protease</keyword>
<accession>E4YHD5</accession>